<gene>
    <name evidence="3" type="ORF">BL253_18290</name>
</gene>
<accession>A0A1V2I9C7</accession>
<feature type="compositionally biased region" description="Polar residues" evidence="1">
    <location>
        <begin position="36"/>
        <end position="46"/>
    </location>
</feature>
<evidence type="ECO:0008006" key="5">
    <source>
        <dbReference type="Google" id="ProtNLM"/>
    </source>
</evidence>
<feature type="signal peptide" evidence="2">
    <location>
        <begin position="1"/>
        <end position="23"/>
    </location>
</feature>
<feature type="chain" id="PRO_5013047399" description="ABC transporter substrate-binding protein" evidence="2">
    <location>
        <begin position="24"/>
        <end position="168"/>
    </location>
</feature>
<dbReference type="EMBL" id="MOMC01000037">
    <property type="protein sequence ID" value="ONH28870.1"/>
    <property type="molecule type" value="Genomic_DNA"/>
</dbReference>
<evidence type="ECO:0000313" key="4">
    <source>
        <dbReference type="Proteomes" id="UP000188929"/>
    </source>
</evidence>
<feature type="region of interest" description="Disordered" evidence="1">
    <location>
        <begin position="26"/>
        <end position="46"/>
    </location>
</feature>
<reference evidence="4" key="1">
    <citation type="submission" date="2016-10" db="EMBL/GenBank/DDBJ databases">
        <title>Frankia sp. NRRL B-16386 Genome sequencing.</title>
        <authorList>
            <person name="Ghodhbane-Gtari F."/>
            <person name="Swanson E."/>
            <person name="Gueddou A."/>
            <person name="Hezbri K."/>
            <person name="Ktari K."/>
            <person name="Nouioui I."/>
            <person name="Morris K."/>
            <person name="Simpson S."/>
            <person name="Abebe-Akele F."/>
            <person name="Thomas K."/>
            <person name="Gtari M."/>
            <person name="Tisa L.S."/>
        </authorList>
    </citation>
    <scope>NUCLEOTIDE SEQUENCE [LARGE SCALE GENOMIC DNA]</scope>
    <source>
        <strain evidence="4">NRRL B-16386</strain>
    </source>
</reference>
<dbReference type="Proteomes" id="UP000188929">
    <property type="component" value="Unassembled WGS sequence"/>
</dbReference>
<keyword evidence="4" id="KW-1185">Reference proteome</keyword>
<evidence type="ECO:0000313" key="3">
    <source>
        <dbReference type="EMBL" id="ONH28870.1"/>
    </source>
</evidence>
<comment type="caution">
    <text evidence="3">The sequence shown here is derived from an EMBL/GenBank/DDBJ whole genome shotgun (WGS) entry which is preliminary data.</text>
</comment>
<evidence type="ECO:0000256" key="1">
    <source>
        <dbReference type="SAM" id="MobiDB-lite"/>
    </source>
</evidence>
<dbReference type="AlphaFoldDB" id="A0A1V2I9C7"/>
<proteinExistence type="predicted"/>
<sequence length="168" mass="16430">MIAIVLTAAMLVGAAAAATSASAAPSQTSAVEGLTTPVTGQNGTTSFDGTFTATGFEERAGQIVALGNVTGTATDNATGTTQQVSQAVSAPVTNAATTAGCDILSLVLGPLHLDVLGLVVDLNQVILNITAVGGLGNLLGNLLCGVTNLLDVLGVAQLLAILNALFGL</sequence>
<dbReference type="OrthoDB" id="9926797at2"/>
<organism evidence="3 4">
    <name type="scientific">Pseudofrankia asymbiotica</name>
    <dbReference type="NCBI Taxonomy" id="1834516"/>
    <lineage>
        <taxon>Bacteria</taxon>
        <taxon>Bacillati</taxon>
        <taxon>Actinomycetota</taxon>
        <taxon>Actinomycetes</taxon>
        <taxon>Frankiales</taxon>
        <taxon>Frankiaceae</taxon>
        <taxon>Pseudofrankia</taxon>
    </lineage>
</organism>
<name>A0A1V2I9C7_9ACTN</name>
<protein>
    <recommendedName>
        <fullName evidence="5">ABC transporter substrate-binding protein</fullName>
    </recommendedName>
</protein>
<keyword evidence="2" id="KW-0732">Signal</keyword>
<evidence type="ECO:0000256" key="2">
    <source>
        <dbReference type="SAM" id="SignalP"/>
    </source>
</evidence>